<proteinExistence type="predicted"/>
<feature type="transmembrane region" description="Helical" evidence="4">
    <location>
        <begin position="236"/>
        <end position="256"/>
    </location>
</feature>
<evidence type="ECO:0000256" key="4">
    <source>
        <dbReference type="SAM" id="Phobius"/>
    </source>
</evidence>
<sequence length="591" mass="64696">MSESSTTAPSTMKDPPAASLPATPSGRSDVASLPPAATQSNRSENVPLPILRAEANLSEKQIWMAADNNSSEDEATITKKESVRLYEESLYADKAEKAADKTAADNIDGLLPCRQEPIPGPPELRSAANISMSAAKPGAFPVAGVSARGDGFLGGVFEENNIEQNVRQPTEVQESLEIIIANVINNDEYPIEASVVDDEDYEDASVHHRSQVLEDLEEATNVKPLPPRPPEGRSKVGVFTIILLPFLGVVLAIVLIPTLSQDDSKETHEASTQEQNQQEIPLDQESITATYPPFDNSSTLHHSTFTDILDNPGSPRWKANNWMWEDPLFQSYPSWRQHQRFAMAVIYYSTDGDNWLQNDHWLSYSAPEWGTLPSEIQIPSTKIVDYSHNNISGYLPQLVDNNHFEQFILSNNSLSPFPVVADSGLIGEYRKVIRIDSNNIEFKNMGLLRVFPNLEVLNMTKNVIASTLPTEVQLTPNLIYLGIGDNLCMGTIPTELGLLPALTGLDISDNLALEGTLPTELGLLSSLVDLDVSNNMALNGTLPEELRDLKNLSRLDISGTSTTGIIPMVLCSRNNSGSLELIADCSQMECC</sequence>
<feature type="region of interest" description="Disordered" evidence="3">
    <location>
        <begin position="1"/>
        <end position="49"/>
    </location>
</feature>
<dbReference type="PANTHER" id="PTHR48056">
    <property type="entry name" value="LRR RECEPTOR-LIKE SERINE/THREONINE-PROTEIN KINASE-RELATED"/>
    <property type="match status" value="1"/>
</dbReference>
<keyword evidence="6" id="KW-1185">Reference proteome</keyword>
<keyword evidence="2" id="KW-0677">Repeat</keyword>
<accession>A0A9N8HIZ7</accession>
<keyword evidence="4" id="KW-0472">Membrane</keyword>
<evidence type="ECO:0000256" key="1">
    <source>
        <dbReference type="ARBA" id="ARBA00022614"/>
    </source>
</evidence>
<dbReference type="InterPro" id="IPR032675">
    <property type="entry name" value="LRR_dom_sf"/>
</dbReference>
<dbReference type="InterPro" id="IPR050647">
    <property type="entry name" value="Plant_LRR-RLKs"/>
</dbReference>
<dbReference type="OrthoDB" id="206948at2759"/>
<evidence type="ECO:0000313" key="6">
    <source>
        <dbReference type="Proteomes" id="UP001153069"/>
    </source>
</evidence>
<feature type="region of interest" description="Disordered" evidence="3">
    <location>
        <begin position="201"/>
        <end position="230"/>
    </location>
</feature>
<dbReference type="Gene3D" id="3.80.10.10">
    <property type="entry name" value="Ribonuclease Inhibitor"/>
    <property type="match status" value="1"/>
</dbReference>
<evidence type="ECO:0000256" key="3">
    <source>
        <dbReference type="SAM" id="MobiDB-lite"/>
    </source>
</evidence>
<dbReference type="SUPFAM" id="SSF52058">
    <property type="entry name" value="L domain-like"/>
    <property type="match status" value="1"/>
</dbReference>
<keyword evidence="1" id="KW-0433">Leucine-rich repeat</keyword>
<evidence type="ECO:0000256" key="2">
    <source>
        <dbReference type="ARBA" id="ARBA00022737"/>
    </source>
</evidence>
<comment type="caution">
    <text evidence="5">The sequence shown here is derived from an EMBL/GenBank/DDBJ whole genome shotgun (WGS) entry which is preliminary data.</text>
</comment>
<organism evidence="5 6">
    <name type="scientific">Seminavis robusta</name>
    <dbReference type="NCBI Taxonomy" id="568900"/>
    <lineage>
        <taxon>Eukaryota</taxon>
        <taxon>Sar</taxon>
        <taxon>Stramenopiles</taxon>
        <taxon>Ochrophyta</taxon>
        <taxon>Bacillariophyta</taxon>
        <taxon>Bacillariophyceae</taxon>
        <taxon>Bacillariophycidae</taxon>
        <taxon>Naviculales</taxon>
        <taxon>Naviculaceae</taxon>
        <taxon>Seminavis</taxon>
    </lineage>
</organism>
<protein>
    <submittedName>
        <fullName evidence="5">Leucine Rich Repeat</fullName>
    </submittedName>
</protein>
<keyword evidence="4" id="KW-0812">Transmembrane</keyword>
<dbReference type="EMBL" id="CAICTM010000729">
    <property type="protein sequence ID" value="CAB9515666.1"/>
    <property type="molecule type" value="Genomic_DNA"/>
</dbReference>
<keyword evidence="4" id="KW-1133">Transmembrane helix</keyword>
<evidence type="ECO:0000313" key="5">
    <source>
        <dbReference type="EMBL" id="CAB9515666.1"/>
    </source>
</evidence>
<dbReference type="Proteomes" id="UP001153069">
    <property type="component" value="Unassembled WGS sequence"/>
</dbReference>
<dbReference type="AlphaFoldDB" id="A0A9N8HIZ7"/>
<feature type="compositionally biased region" description="Polar residues" evidence="3">
    <location>
        <begin position="1"/>
        <end position="10"/>
    </location>
</feature>
<reference evidence="5" key="1">
    <citation type="submission" date="2020-06" db="EMBL/GenBank/DDBJ databases">
        <authorList>
            <consortium name="Plant Systems Biology data submission"/>
        </authorList>
    </citation>
    <scope>NUCLEOTIDE SEQUENCE</scope>
    <source>
        <strain evidence="5">D6</strain>
    </source>
</reference>
<gene>
    <name evidence="5" type="ORF">SEMRO_730_G194130.1</name>
</gene>
<name>A0A9N8HIZ7_9STRA</name>